<dbReference type="InterPro" id="IPR008207">
    <property type="entry name" value="Sig_transdc_His_kin_Hpt_dom"/>
</dbReference>
<evidence type="ECO:0000256" key="16">
    <source>
        <dbReference type="SAM" id="Coils"/>
    </source>
</evidence>
<dbReference type="Gene3D" id="1.10.287.130">
    <property type="match status" value="1"/>
</dbReference>
<dbReference type="CDD" id="cd00088">
    <property type="entry name" value="HPT"/>
    <property type="match status" value="1"/>
</dbReference>
<dbReference type="InterPro" id="IPR011006">
    <property type="entry name" value="CheY-like_superfamily"/>
</dbReference>
<dbReference type="EC" id="2.7.13.3" evidence="3"/>
<dbReference type="Gene3D" id="6.10.340.10">
    <property type="match status" value="1"/>
</dbReference>
<dbReference type="SUPFAM" id="SSF47226">
    <property type="entry name" value="Histidine-containing phosphotransfer domain, HPT domain"/>
    <property type="match status" value="1"/>
</dbReference>
<dbReference type="PROSITE" id="PS50110">
    <property type="entry name" value="RESPONSE_REGULATORY"/>
    <property type="match status" value="1"/>
</dbReference>
<dbReference type="NCBIfam" id="TIGR00229">
    <property type="entry name" value="sensory_box"/>
    <property type="match status" value="1"/>
</dbReference>
<feature type="domain" description="PAS" evidence="20">
    <location>
        <begin position="264"/>
        <end position="314"/>
    </location>
</feature>
<gene>
    <name evidence="24" type="ORF">GCM10025770_13550</name>
</gene>
<dbReference type="Proteomes" id="UP001500547">
    <property type="component" value="Unassembled WGS sequence"/>
</dbReference>
<dbReference type="Pfam" id="PF13426">
    <property type="entry name" value="PAS_9"/>
    <property type="match status" value="1"/>
</dbReference>
<organism evidence="24 25">
    <name type="scientific">Viridibacterium curvum</name>
    <dbReference type="NCBI Taxonomy" id="1101404"/>
    <lineage>
        <taxon>Bacteria</taxon>
        <taxon>Pseudomonadati</taxon>
        <taxon>Pseudomonadota</taxon>
        <taxon>Betaproteobacteria</taxon>
        <taxon>Rhodocyclales</taxon>
        <taxon>Rhodocyclaceae</taxon>
        <taxon>Viridibacterium</taxon>
    </lineage>
</organism>
<feature type="domain" description="HAMP" evidence="22">
    <location>
        <begin position="183"/>
        <end position="236"/>
    </location>
</feature>
<dbReference type="SMART" id="SM00073">
    <property type="entry name" value="HPT"/>
    <property type="match status" value="1"/>
</dbReference>
<dbReference type="SUPFAM" id="SSF55874">
    <property type="entry name" value="ATPase domain of HSP90 chaperone/DNA topoisomerase II/histidine kinase"/>
    <property type="match status" value="1"/>
</dbReference>
<evidence type="ECO:0000256" key="3">
    <source>
        <dbReference type="ARBA" id="ARBA00012438"/>
    </source>
</evidence>
<accession>A0ABP9QIQ5</accession>
<dbReference type="SMART" id="SM00387">
    <property type="entry name" value="HATPase_c"/>
    <property type="match status" value="1"/>
</dbReference>
<evidence type="ECO:0000256" key="14">
    <source>
        <dbReference type="PROSITE-ProRule" id="PRU00110"/>
    </source>
</evidence>
<dbReference type="PROSITE" id="PS50109">
    <property type="entry name" value="HIS_KIN"/>
    <property type="match status" value="1"/>
</dbReference>
<dbReference type="InterPro" id="IPR003661">
    <property type="entry name" value="HisK_dim/P_dom"/>
</dbReference>
<dbReference type="PROSITE" id="PS50885">
    <property type="entry name" value="HAMP"/>
    <property type="match status" value="1"/>
</dbReference>
<dbReference type="InterPro" id="IPR036641">
    <property type="entry name" value="HPT_dom_sf"/>
</dbReference>
<dbReference type="Pfam" id="PF00072">
    <property type="entry name" value="Response_reg"/>
    <property type="match status" value="1"/>
</dbReference>
<evidence type="ECO:0000256" key="4">
    <source>
        <dbReference type="ARBA" id="ARBA00022475"/>
    </source>
</evidence>
<dbReference type="SMART" id="SM00086">
    <property type="entry name" value="PAC"/>
    <property type="match status" value="1"/>
</dbReference>
<evidence type="ECO:0000256" key="2">
    <source>
        <dbReference type="ARBA" id="ARBA00004651"/>
    </source>
</evidence>
<evidence type="ECO:0000256" key="17">
    <source>
        <dbReference type="SAM" id="Phobius"/>
    </source>
</evidence>
<evidence type="ECO:0000256" key="5">
    <source>
        <dbReference type="ARBA" id="ARBA00022553"/>
    </source>
</evidence>
<dbReference type="InterPro" id="IPR004358">
    <property type="entry name" value="Sig_transdc_His_kin-like_C"/>
</dbReference>
<keyword evidence="25" id="KW-1185">Reference proteome</keyword>
<feature type="domain" description="Response regulatory" evidence="19">
    <location>
        <begin position="651"/>
        <end position="767"/>
    </location>
</feature>
<dbReference type="PROSITE" id="PS50894">
    <property type="entry name" value="HPT"/>
    <property type="match status" value="1"/>
</dbReference>
<keyword evidence="6" id="KW-0808">Transferase</keyword>
<dbReference type="SUPFAM" id="SSF55785">
    <property type="entry name" value="PYP-like sensor domain (PAS domain)"/>
    <property type="match status" value="1"/>
</dbReference>
<feature type="coiled-coil region" evidence="16">
    <location>
        <begin position="360"/>
        <end position="398"/>
    </location>
</feature>
<comment type="caution">
    <text evidence="24">The sequence shown here is derived from an EMBL/GenBank/DDBJ whole genome shotgun (WGS) entry which is preliminary data.</text>
</comment>
<keyword evidence="12" id="KW-0902">Two-component regulatory system</keyword>
<dbReference type="InterPro" id="IPR001610">
    <property type="entry name" value="PAC"/>
</dbReference>
<proteinExistence type="predicted"/>
<keyword evidence="11 17" id="KW-1133">Transmembrane helix</keyword>
<keyword evidence="10" id="KW-0067">ATP-binding</keyword>
<feature type="modified residue" description="4-aspartylphosphate" evidence="15">
    <location>
        <position position="700"/>
    </location>
</feature>
<dbReference type="InterPro" id="IPR036890">
    <property type="entry name" value="HATPase_C_sf"/>
</dbReference>
<dbReference type="PANTHER" id="PTHR45339:SF1">
    <property type="entry name" value="HYBRID SIGNAL TRANSDUCTION HISTIDINE KINASE J"/>
    <property type="match status" value="1"/>
</dbReference>
<feature type="domain" description="Histidine kinase" evidence="18">
    <location>
        <begin position="405"/>
        <end position="626"/>
    </location>
</feature>
<keyword evidence="5 15" id="KW-0597">Phosphoprotein</keyword>
<dbReference type="SMART" id="SM00448">
    <property type="entry name" value="REC"/>
    <property type="match status" value="1"/>
</dbReference>
<evidence type="ECO:0000259" key="20">
    <source>
        <dbReference type="PROSITE" id="PS50112"/>
    </source>
</evidence>
<dbReference type="InterPro" id="IPR001789">
    <property type="entry name" value="Sig_transdc_resp-reg_receiver"/>
</dbReference>
<dbReference type="InterPro" id="IPR005467">
    <property type="entry name" value="His_kinase_dom"/>
</dbReference>
<dbReference type="Pfam" id="PF01627">
    <property type="entry name" value="Hpt"/>
    <property type="match status" value="1"/>
</dbReference>
<dbReference type="Gene3D" id="1.20.120.160">
    <property type="entry name" value="HPT domain"/>
    <property type="match status" value="1"/>
</dbReference>
<keyword evidence="13 17" id="KW-0472">Membrane</keyword>
<evidence type="ECO:0000256" key="1">
    <source>
        <dbReference type="ARBA" id="ARBA00000085"/>
    </source>
</evidence>
<evidence type="ECO:0000259" key="22">
    <source>
        <dbReference type="PROSITE" id="PS50885"/>
    </source>
</evidence>
<evidence type="ECO:0000256" key="7">
    <source>
        <dbReference type="ARBA" id="ARBA00022692"/>
    </source>
</evidence>
<evidence type="ECO:0000313" key="24">
    <source>
        <dbReference type="EMBL" id="GAA5162621.1"/>
    </source>
</evidence>
<evidence type="ECO:0000259" key="19">
    <source>
        <dbReference type="PROSITE" id="PS50110"/>
    </source>
</evidence>
<feature type="transmembrane region" description="Helical" evidence="17">
    <location>
        <begin position="20"/>
        <end position="41"/>
    </location>
</feature>
<evidence type="ECO:0000313" key="25">
    <source>
        <dbReference type="Proteomes" id="UP001500547"/>
    </source>
</evidence>
<dbReference type="Gene3D" id="3.30.565.10">
    <property type="entry name" value="Histidine kinase-like ATPase, C-terminal domain"/>
    <property type="match status" value="1"/>
</dbReference>
<dbReference type="Pfam" id="PF00512">
    <property type="entry name" value="HisKA"/>
    <property type="match status" value="1"/>
</dbReference>
<evidence type="ECO:0000259" key="21">
    <source>
        <dbReference type="PROSITE" id="PS50113"/>
    </source>
</evidence>
<evidence type="ECO:0000256" key="12">
    <source>
        <dbReference type="ARBA" id="ARBA00023012"/>
    </source>
</evidence>
<dbReference type="SUPFAM" id="SSF47384">
    <property type="entry name" value="Homodimeric domain of signal transducing histidine kinase"/>
    <property type="match status" value="1"/>
</dbReference>
<dbReference type="InterPro" id="IPR036097">
    <property type="entry name" value="HisK_dim/P_sf"/>
</dbReference>
<dbReference type="PROSITE" id="PS50112">
    <property type="entry name" value="PAS"/>
    <property type="match status" value="1"/>
</dbReference>
<dbReference type="SMART" id="SM00388">
    <property type="entry name" value="HisKA"/>
    <property type="match status" value="1"/>
</dbReference>
<dbReference type="CDD" id="cd00082">
    <property type="entry name" value="HisKA"/>
    <property type="match status" value="1"/>
</dbReference>
<evidence type="ECO:0000256" key="15">
    <source>
        <dbReference type="PROSITE-ProRule" id="PRU00169"/>
    </source>
</evidence>
<keyword evidence="9" id="KW-0418">Kinase</keyword>
<dbReference type="SUPFAM" id="SSF52172">
    <property type="entry name" value="CheY-like"/>
    <property type="match status" value="1"/>
</dbReference>
<feature type="domain" description="PAC" evidence="21">
    <location>
        <begin position="317"/>
        <end position="369"/>
    </location>
</feature>
<evidence type="ECO:0000256" key="13">
    <source>
        <dbReference type="ARBA" id="ARBA00023136"/>
    </source>
</evidence>
<dbReference type="EMBL" id="BAABLD010000007">
    <property type="protein sequence ID" value="GAA5162621.1"/>
    <property type="molecule type" value="Genomic_DNA"/>
</dbReference>
<comment type="catalytic activity">
    <reaction evidence="1">
        <text>ATP + protein L-histidine = ADP + protein N-phospho-L-histidine.</text>
        <dbReference type="EC" id="2.7.13.3"/>
    </reaction>
</comment>
<keyword evidence="8" id="KW-0547">Nucleotide-binding</keyword>
<dbReference type="Gene3D" id="3.30.450.20">
    <property type="entry name" value="PAS domain"/>
    <property type="match status" value="1"/>
</dbReference>
<sequence length="916" mass="100435">MKTLIELPLRLVRFVSHHLLARIFVGVIISVALATAAYTAYTHSLERSNREAELLHRAEGLAKTMAETLAVPLFDFNVVAVTSAVVALKQDPDIISLRVLDQEGKVVASHGNEPTVTDSHYLRVAQDISYSSSTRKNTRVGRLEMVFSKASVEKELRNRLSSNLLADGLLALAILAATYVMLRQAALPLNDIIRSLGKLANDETDIQLSGLRRRDEIGRMSVALRSFKKAIERRREAEGAVMSLLAEKNAVLDNALVGILTTKDGRITSCNRRVEEIFGYASSELVGQTTRIFAHSDSAYESTEARIDEVFARGQSYSTEQQFRRKNGSAFWGAMTGSLAVSVDGQTRVQIWIFADISERVRVQRELDDYRQHLEKLVVERTAELARAKEQAEAASRAKGDFLANMSHEIRTPMNSVLGMAYLALRTRLDPQQRDYIEKIQISGQHLLGLINDILDMSKIEAGKLELDPTDFELQSVFDNVSALLGGKAGEKGLNWVTEFDPALGAPMRGDVLRLSQILVNFAGNAIKFTEQGKVTLRARLISADECSFRVRFEVEDTGIGMNDEQRARLFRQFEQGDASTTRRFGGTGLGLAISHRLVELMGGEIGVESTVGVGSTFWAVLSLTRGNALALEQVQTESAGTDLTALQGMHILLTEDNAFNQQVACEMLADVGCTVRVANGGQEALDFLDRERFDCVLMDVQMPGMDGLEATRRIRADSKLQGLKVIAMTANAFAEDRERCLAVGMDDFITKPVQAPTLYGALRRVRHELQPVVTAAATTADSAPVMPEQPAAEDLPVLDVPTLEKLARGKPEKMQHFARRFIETALQGLPELQNAMVEGDAAALAAAGHRIKSSARWIGALKLGEQLHQLEMLGKASNLQEAAPILTVLPESIAELTRQVEAGFSIGSEVLARSG</sequence>
<dbReference type="PANTHER" id="PTHR45339">
    <property type="entry name" value="HYBRID SIGNAL TRANSDUCTION HISTIDINE KINASE J"/>
    <property type="match status" value="1"/>
</dbReference>
<keyword evidence="16" id="KW-0175">Coiled coil</keyword>
<evidence type="ECO:0000256" key="11">
    <source>
        <dbReference type="ARBA" id="ARBA00022989"/>
    </source>
</evidence>
<feature type="transmembrane region" description="Helical" evidence="17">
    <location>
        <begin position="164"/>
        <end position="182"/>
    </location>
</feature>
<evidence type="ECO:0000256" key="10">
    <source>
        <dbReference type="ARBA" id="ARBA00022840"/>
    </source>
</evidence>
<dbReference type="CDD" id="cd17546">
    <property type="entry name" value="REC_hyHK_CKI1_RcsC-like"/>
    <property type="match status" value="1"/>
</dbReference>
<dbReference type="PROSITE" id="PS50113">
    <property type="entry name" value="PAC"/>
    <property type="match status" value="1"/>
</dbReference>
<comment type="subcellular location">
    <subcellularLocation>
        <location evidence="2">Cell membrane</location>
        <topology evidence="2">Multi-pass membrane protein</topology>
    </subcellularLocation>
</comment>
<evidence type="ECO:0000256" key="6">
    <source>
        <dbReference type="ARBA" id="ARBA00022679"/>
    </source>
</evidence>
<keyword evidence="7 17" id="KW-0812">Transmembrane</keyword>
<dbReference type="Gene3D" id="3.40.50.2300">
    <property type="match status" value="1"/>
</dbReference>
<dbReference type="SUPFAM" id="SSF158472">
    <property type="entry name" value="HAMP domain-like"/>
    <property type="match status" value="1"/>
</dbReference>
<feature type="modified residue" description="Phosphohistidine" evidence="14">
    <location>
        <position position="850"/>
    </location>
</feature>
<dbReference type="InterPro" id="IPR000014">
    <property type="entry name" value="PAS"/>
</dbReference>
<dbReference type="PRINTS" id="PR00344">
    <property type="entry name" value="BCTRLSENSOR"/>
</dbReference>
<dbReference type="InterPro" id="IPR035965">
    <property type="entry name" value="PAS-like_dom_sf"/>
</dbReference>
<evidence type="ECO:0000259" key="23">
    <source>
        <dbReference type="PROSITE" id="PS50894"/>
    </source>
</evidence>
<dbReference type="InterPro" id="IPR000700">
    <property type="entry name" value="PAS-assoc_C"/>
</dbReference>
<dbReference type="SMART" id="SM00091">
    <property type="entry name" value="PAS"/>
    <property type="match status" value="1"/>
</dbReference>
<evidence type="ECO:0000259" key="18">
    <source>
        <dbReference type="PROSITE" id="PS50109"/>
    </source>
</evidence>
<dbReference type="RefSeq" id="WP_345532122.1">
    <property type="nucleotide sequence ID" value="NZ_BAABLD010000007.1"/>
</dbReference>
<dbReference type="Pfam" id="PF02518">
    <property type="entry name" value="HATPase_c"/>
    <property type="match status" value="1"/>
</dbReference>
<dbReference type="CDD" id="cd16922">
    <property type="entry name" value="HATPase_EvgS-ArcB-TorS-like"/>
    <property type="match status" value="1"/>
</dbReference>
<protein>
    <recommendedName>
        <fullName evidence="3">histidine kinase</fullName>
        <ecNumber evidence="3">2.7.13.3</ecNumber>
    </recommendedName>
</protein>
<dbReference type="InterPro" id="IPR003594">
    <property type="entry name" value="HATPase_dom"/>
</dbReference>
<keyword evidence="4" id="KW-1003">Cell membrane</keyword>
<name>A0ABP9QIQ5_9RHOO</name>
<evidence type="ECO:0000256" key="8">
    <source>
        <dbReference type="ARBA" id="ARBA00022741"/>
    </source>
</evidence>
<feature type="domain" description="HPt" evidence="23">
    <location>
        <begin position="811"/>
        <end position="904"/>
    </location>
</feature>
<evidence type="ECO:0000256" key="9">
    <source>
        <dbReference type="ARBA" id="ARBA00022777"/>
    </source>
</evidence>
<reference evidence="25" key="1">
    <citation type="journal article" date="2019" name="Int. J. Syst. Evol. Microbiol.">
        <title>The Global Catalogue of Microorganisms (GCM) 10K type strain sequencing project: providing services to taxonomists for standard genome sequencing and annotation.</title>
        <authorList>
            <consortium name="The Broad Institute Genomics Platform"/>
            <consortium name="The Broad Institute Genome Sequencing Center for Infectious Disease"/>
            <person name="Wu L."/>
            <person name="Ma J."/>
        </authorList>
    </citation>
    <scope>NUCLEOTIDE SEQUENCE [LARGE SCALE GENOMIC DNA]</scope>
    <source>
        <strain evidence="25">JCM 18715</strain>
    </source>
</reference>
<dbReference type="InterPro" id="IPR003660">
    <property type="entry name" value="HAMP_dom"/>
</dbReference>
<dbReference type="CDD" id="cd00130">
    <property type="entry name" value="PAS"/>
    <property type="match status" value="1"/>
</dbReference>